<evidence type="ECO:0000256" key="3">
    <source>
        <dbReference type="ARBA" id="ARBA00022679"/>
    </source>
</evidence>
<gene>
    <name evidence="9" type="ORF">A2720_01925</name>
</gene>
<evidence type="ECO:0000256" key="4">
    <source>
        <dbReference type="ARBA" id="ARBA00022691"/>
    </source>
</evidence>
<dbReference type="NCBIfam" id="TIGR00536">
    <property type="entry name" value="hemK_fam"/>
    <property type="match status" value="1"/>
</dbReference>
<reference evidence="9 10" key="1">
    <citation type="journal article" date="2016" name="Nat. Commun.">
        <title>Thousands of microbial genomes shed light on interconnected biogeochemical processes in an aquifer system.</title>
        <authorList>
            <person name="Anantharaman K."/>
            <person name="Brown C.T."/>
            <person name="Hug L.A."/>
            <person name="Sharon I."/>
            <person name="Castelle C.J."/>
            <person name="Probst A.J."/>
            <person name="Thomas B.C."/>
            <person name="Singh A."/>
            <person name="Wilkins M.J."/>
            <person name="Karaoz U."/>
            <person name="Brodie E.L."/>
            <person name="Williams K.H."/>
            <person name="Hubbard S.S."/>
            <person name="Banfield J.F."/>
        </authorList>
    </citation>
    <scope>NUCLEOTIDE SEQUENCE [LARGE SCALE GENOMIC DNA]</scope>
</reference>
<evidence type="ECO:0000313" key="10">
    <source>
        <dbReference type="Proteomes" id="UP000178892"/>
    </source>
</evidence>
<name>A0A1F5NWF0_9BACT</name>
<dbReference type="InterPro" id="IPR050320">
    <property type="entry name" value="N5-glutamine_MTase"/>
</dbReference>
<feature type="region of interest" description="Disordered" evidence="6">
    <location>
        <begin position="224"/>
        <end position="256"/>
    </location>
</feature>
<dbReference type="Pfam" id="PF05175">
    <property type="entry name" value="MTS"/>
    <property type="match status" value="1"/>
</dbReference>
<evidence type="ECO:0000313" key="9">
    <source>
        <dbReference type="EMBL" id="OGE81914.1"/>
    </source>
</evidence>
<protein>
    <recommendedName>
        <fullName evidence="1">peptide chain release factor N(5)-glutamine methyltransferase</fullName>
        <ecNumber evidence="1">2.1.1.297</ecNumber>
    </recommendedName>
</protein>
<accession>A0A1F5NWF0</accession>
<dbReference type="STRING" id="1817825.A2720_01925"/>
<dbReference type="Pfam" id="PF17827">
    <property type="entry name" value="PrmC_N"/>
    <property type="match status" value="1"/>
</dbReference>
<evidence type="ECO:0000259" key="7">
    <source>
        <dbReference type="Pfam" id="PF05175"/>
    </source>
</evidence>
<feature type="domain" description="Methyltransferase small" evidence="7">
    <location>
        <begin position="97"/>
        <end position="190"/>
    </location>
</feature>
<dbReference type="EC" id="2.1.1.297" evidence="1"/>
<dbReference type="EMBL" id="MFEL01000001">
    <property type="protein sequence ID" value="OGE81914.1"/>
    <property type="molecule type" value="Genomic_DNA"/>
</dbReference>
<dbReference type="AlphaFoldDB" id="A0A1F5NWF0"/>
<evidence type="ECO:0000256" key="2">
    <source>
        <dbReference type="ARBA" id="ARBA00022603"/>
    </source>
</evidence>
<evidence type="ECO:0000256" key="6">
    <source>
        <dbReference type="SAM" id="MobiDB-lite"/>
    </source>
</evidence>
<keyword evidence="2" id="KW-0489">Methyltransferase</keyword>
<dbReference type="Gene3D" id="3.40.50.150">
    <property type="entry name" value="Vaccinia Virus protein VP39"/>
    <property type="match status" value="1"/>
</dbReference>
<sequence length="308" mass="34891">MTIRQALSLHPDAAILLSFVLKKDRAYRQAGKAFLYANPEKQLRLRKLRGLRRLIKQRQAGWPAAYLTGEKKFYGLKFFVNKNVLIPRPETEGLVELVLSRITKHIPRIRILDVGTGSGCIIISLARNLQPATCNLFASDISLQALTVAKKNARRHKVKIAFRQGDLLNPWVGRKFDIIVANLPYLAKLEHPSIRFEPKQALIAKKRGLALYEKLFIQIAQNSSPTPPLKRRGKLQASSSGKALGSSPPQEERLGEEGQGPKLIFLEFDPRQTLQIKNLARKHLPGFQQKIFKDLSGHNRFMRLSSRL</sequence>
<dbReference type="SUPFAM" id="SSF53335">
    <property type="entry name" value="S-adenosyl-L-methionine-dependent methyltransferases"/>
    <property type="match status" value="1"/>
</dbReference>
<dbReference type="GO" id="GO:0102559">
    <property type="term" value="F:peptide chain release factor N(5)-glutamine methyltransferase activity"/>
    <property type="evidence" value="ECO:0007669"/>
    <property type="project" value="UniProtKB-EC"/>
</dbReference>
<evidence type="ECO:0000256" key="1">
    <source>
        <dbReference type="ARBA" id="ARBA00012771"/>
    </source>
</evidence>
<comment type="caution">
    <text evidence="9">The sequence shown here is derived from an EMBL/GenBank/DDBJ whole genome shotgun (WGS) entry which is preliminary data.</text>
</comment>
<keyword evidence="4" id="KW-0949">S-adenosyl-L-methionine</keyword>
<dbReference type="InterPro" id="IPR004556">
    <property type="entry name" value="HemK-like"/>
</dbReference>
<dbReference type="InterPro" id="IPR029063">
    <property type="entry name" value="SAM-dependent_MTases_sf"/>
</dbReference>
<organism evidence="9 10">
    <name type="scientific">Candidatus Doudnabacteria bacterium RIFCSPHIGHO2_01_FULL_46_24</name>
    <dbReference type="NCBI Taxonomy" id="1817825"/>
    <lineage>
        <taxon>Bacteria</taxon>
        <taxon>Candidatus Doudnaibacteriota</taxon>
    </lineage>
</organism>
<comment type="catalytic activity">
    <reaction evidence="5">
        <text>L-glutaminyl-[peptide chain release factor] + S-adenosyl-L-methionine = N(5)-methyl-L-glutaminyl-[peptide chain release factor] + S-adenosyl-L-homocysteine + H(+)</text>
        <dbReference type="Rhea" id="RHEA:42896"/>
        <dbReference type="Rhea" id="RHEA-COMP:10271"/>
        <dbReference type="Rhea" id="RHEA-COMP:10272"/>
        <dbReference type="ChEBI" id="CHEBI:15378"/>
        <dbReference type="ChEBI" id="CHEBI:30011"/>
        <dbReference type="ChEBI" id="CHEBI:57856"/>
        <dbReference type="ChEBI" id="CHEBI:59789"/>
        <dbReference type="ChEBI" id="CHEBI:61891"/>
        <dbReference type="EC" id="2.1.1.297"/>
    </reaction>
</comment>
<feature type="domain" description="Release factor glutamine methyltransferase N-terminal" evidence="8">
    <location>
        <begin position="12"/>
        <end position="69"/>
    </location>
</feature>
<dbReference type="GO" id="GO:0032259">
    <property type="term" value="P:methylation"/>
    <property type="evidence" value="ECO:0007669"/>
    <property type="project" value="UniProtKB-KW"/>
</dbReference>
<dbReference type="PANTHER" id="PTHR18895:SF74">
    <property type="entry name" value="MTRF1L RELEASE FACTOR GLUTAMINE METHYLTRANSFERASE"/>
    <property type="match status" value="1"/>
</dbReference>
<proteinExistence type="predicted"/>
<dbReference type="InterPro" id="IPR007848">
    <property type="entry name" value="Small_mtfrase_dom"/>
</dbReference>
<dbReference type="Proteomes" id="UP000178892">
    <property type="component" value="Unassembled WGS sequence"/>
</dbReference>
<dbReference type="CDD" id="cd02440">
    <property type="entry name" value="AdoMet_MTases"/>
    <property type="match status" value="1"/>
</dbReference>
<dbReference type="InterPro" id="IPR040758">
    <property type="entry name" value="PrmC_N"/>
</dbReference>
<dbReference type="Gene3D" id="1.10.8.10">
    <property type="entry name" value="DNA helicase RuvA subunit, C-terminal domain"/>
    <property type="match status" value="1"/>
</dbReference>
<dbReference type="PANTHER" id="PTHR18895">
    <property type="entry name" value="HEMK METHYLTRANSFERASE"/>
    <property type="match status" value="1"/>
</dbReference>
<evidence type="ECO:0000256" key="5">
    <source>
        <dbReference type="ARBA" id="ARBA00048391"/>
    </source>
</evidence>
<keyword evidence="3" id="KW-0808">Transferase</keyword>
<evidence type="ECO:0000259" key="8">
    <source>
        <dbReference type="Pfam" id="PF17827"/>
    </source>
</evidence>